<dbReference type="EMBL" id="LVZK01000001">
    <property type="protein sequence ID" value="OAP86103.1"/>
    <property type="molecule type" value="Genomic_DNA"/>
</dbReference>
<comment type="similarity">
    <text evidence="7 10">Belongs to the fluoride channel Fluc/FEX (TC 1.A.43) family.</text>
</comment>
<comment type="caution">
    <text evidence="10">Lacks conserved residue(s) required for the propagation of feature annotation.</text>
</comment>
<reference evidence="11" key="1">
    <citation type="submission" date="2016-04" db="EMBL/GenBank/DDBJ databases">
        <title>Peptidophaga gingivicola gen. nov., sp. nov., isolated from human subgingival plaque.</title>
        <authorList>
            <person name="Beall C.J."/>
            <person name="Mokrzan E.M."/>
            <person name="Griffen A.L."/>
            <person name="Leys E.J."/>
        </authorList>
    </citation>
    <scope>NUCLEOTIDE SEQUENCE [LARGE SCALE GENOMIC DNA]</scope>
    <source>
        <strain evidence="11">BA112</strain>
    </source>
</reference>
<keyword evidence="10" id="KW-0915">Sodium</keyword>
<evidence type="ECO:0000256" key="9">
    <source>
        <dbReference type="ARBA" id="ARBA00049940"/>
    </source>
</evidence>
<comment type="activity regulation">
    <text evidence="10">Na(+) is not transported, but it plays an essential structural role and its presence is essential for fluoride channel function.</text>
</comment>
<dbReference type="GO" id="GO:0062054">
    <property type="term" value="F:fluoride channel activity"/>
    <property type="evidence" value="ECO:0007669"/>
    <property type="project" value="UniProtKB-UniRule"/>
</dbReference>
<evidence type="ECO:0000256" key="2">
    <source>
        <dbReference type="ARBA" id="ARBA00022475"/>
    </source>
</evidence>
<dbReference type="GO" id="GO:0005886">
    <property type="term" value="C:plasma membrane"/>
    <property type="evidence" value="ECO:0007669"/>
    <property type="project" value="UniProtKB-SubCell"/>
</dbReference>
<keyword evidence="12" id="KW-1185">Reference proteome</keyword>
<evidence type="ECO:0000256" key="8">
    <source>
        <dbReference type="ARBA" id="ARBA00035585"/>
    </source>
</evidence>
<evidence type="ECO:0000313" key="11">
    <source>
        <dbReference type="EMBL" id="OAP86103.1"/>
    </source>
</evidence>
<accession>A0A179B4E9</accession>
<comment type="subcellular location">
    <subcellularLocation>
        <location evidence="1 10">Cell membrane</location>
        <topology evidence="1 10">Multi-pass membrane protein</topology>
    </subcellularLocation>
</comment>
<evidence type="ECO:0000256" key="3">
    <source>
        <dbReference type="ARBA" id="ARBA00022692"/>
    </source>
</evidence>
<dbReference type="PANTHER" id="PTHR28259:SF1">
    <property type="entry name" value="FLUORIDE EXPORT PROTEIN 1-RELATED"/>
    <property type="match status" value="1"/>
</dbReference>
<dbReference type="AlphaFoldDB" id="A0A179B4E9"/>
<keyword evidence="6 10" id="KW-0407">Ion channel</keyword>
<keyword evidence="5 10" id="KW-0472">Membrane</keyword>
<sequence>MIAVALAGGLGAVCRAGLDGLVRRRHPEFPWGTFAVNVLGCFLLGAATSAFSAMDPRALRMVTTGFFGGFTTFSTAMLDAVELARAGRRLASAGLVLGTAGSSLLAFLGGTAFASIF</sequence>
<dbReference type="GO" id="GO:0046872">
    <property type="term" value="F:metal ion binding"/>
    <property type="evidence" value="ECO:0007669"/>
    <property type="project" value="UniProtKB-KW"/>
</dbReference>
<organism evidence="11 12">
    <name type="scientific">Peptidiphaga gingivicola</name>
    <dbReference type="NCBI Taxonomy" id="2741497"/>
    <lineage>
        <taxon>Bacteria</taxon>
        <taxon>Bacillati</taxon>
        <taxon>Actinomycetota</taxon>
        <taxon>Actinomycetes</taxon>
        <taxon>Actinomycetales</taxon>
        <taxon>Actinomycetaceae</taxon>
        <taxon>Peptidiphaga</taxon>
    </lineage>
</organism>
<evidence type="ECO:0000256" key="4">
    <source>
        <dbReference type="ARBA" id="ARBA00022989"/>
    </source>
</evidence>
<comment type="caution">
    <text evidence="11">The sequence shown here is derived from an EMBL/GenBank/DDBJ whole genome shotgun (WGS) entry which is preliminary data.</text>
</comment>
<evidence type="ECO:0000256" key="1">
    <source>
        <dbReference type="ARBA" id="ARBA00004651"/>
    </source>
</evidence>
<dbReference type="InterPro" id="IPR003691">
    <property type="entry name" value="FluC"/>
</dbReference>
<feature type="transmembrane region" description="Helical" evidence="10">
    <location>
        <begin position="31"/>
        <end position="51"/>
    </location>
</feature>
<gene>
    <name evidence="10" type="primary">fluC</name>
    <name evidence="10" type="synonym">crcB</name>
    <name evidence="11" type="ORF">A4H34_02695</name>
</gene>
<dbReference type="PANTHER" id="PTHR28259">
    <property type="entry name" value="FLUORIDE EXPORT PROTEIN 1-RELATED"/>
    <property type="match status" value="1"/>
</dbReference>
<keyword evidence="10" id="KW-0479">Metal-binding</keyword>
<feature type="binding site" evidence="10">
    <location>
        <position position="71"/>
    </location>
    <ligand>
        <name>Na(+)</name>
        <dbReference type="ChEBI" id="CHEBI:29101"/>
        <note>structural</note>
    </ligand>
</feature>
<dbReference type="Pfam" id="PF02537">
    <property type="entry name" value="CRCB"/>
    <property type="match status" value="1"/>
</dbReference>
<proteinExistence type="inferred from homology"/>
<evidence type="ECO:0000256" key="7">
    <source>
        <dbReference type="ARBA" id="ARBA00035120"/>
    </source>
</evidence>
<dbReference type="GO" id="GO:0140114">
    <property type="term" value="P:cellular detoxification of fluoride"/>
    <property type="evidence" value="ECO:0007669"/>
    <property type="project" value="UniProtKB-UniRule"/>
</dbReference>
<evidence type="ECO:0000256" key="6">
    <source>
        <dbReference type="ARBA" id="ARBA00023303"/>
    </source>
</evidence>
<evidence type="ECO:0000256" key="10">
    <source>
        <dbReference type="HAMAP-Rule" id="MF_00454"/>
    </source>
</evidence>
<evidence type="ECO:0000313" key="12">
    <source>
        <dbReference type="Proteomes" id="UP000078368"/>
    </source>
</evidence>
<name>A0A179B4E9_9ACTO</name>
<evidence type="ECO:0000256" key="5">
    <source>
        <dbReference type="ARBA" id="ARBA00023136"/>
    </source>
</evidence>
<feature type="binding site" evidence="10">
    <location>
        <position position="68"/>
    </location>
    <ligand>
        <name>Na(+)</name>
        <dbReference type="ChEBI" id="CHEBI:29101"/>
        <note>structural</note>
    </ligand>
</feature>
<dbReference type="RefSeq" id="WP_064230991.1">
    <property type="nucleotide sequence ID" value="NZ_LVZK01000001.1"/>
</dbReference>
<feature type="transmembrane region" description="Helical" evidence="10">
    <location>
        <begin position="90"/>
        <end position="116"/>
    </location>
</feature>
<keyword evidence="10" id="KW-0406">Ion transport</keyword>
<keyword evidence="3 10" id="KW-0812">Transmembrane</keyword>
<dbReference type="OrthoDB" id="5148600at2"/>
<comment type="function">
    <text evidence="9 10">Fluoride-specific ion channel. Important for reducing fluoride concentration in the cell, thus reducing its toxicity.</text>
</comment>
<protein>
    <recommendedName>
        <fullName evidence="10">Fluoride-specific ion channel FluC</fullName>
    </recommendedName>
</protein>
<keyword evidence="2 10" id="KW-1003">Cell membrane</keyword>
<comment type="catalytic activity">
    <reaction evidence="8">
        <text>fluoride(in) = fluoride(out)</text>
        <dbReference type="Rhea" id="RHEA:76159"/>
        <dbReference type="ChEBI" id="CHEBI:17051"/>
    </reaction>
    <physiologicalReaction direction="left-to-right" evidence="8">
        <dbReference type="Rhea" id="RHEA:76160"/>
    </physiologicalReaction>
</comment>
<keyword evidence="10" id="KW-0813">Transport</keyword>
<dbReference type="HAMAP" id="MF_00454">
    <property type="entry name" value="FluC"/>
    <property type="match status" value="1"/>
</dbReference>
<keyword evidence="4 10" id="KW-1133">Transmembrane helix</keyword>
<dbReference type="Proteomes" id="UP000078368">
    <property type="component" value="Unassembled WGS sequence"/>
</dbReference>